<keyword evidence="3" id="KW-1185">Reference proteome</keyword>
<dbReference type="EMBL" id="CAKMRJ010005523">
    <property type="protein sequence ID" value="CAH1444949.1"/>
    <property type="molecule type" value="Genomic_DNA"/>
</dbReference>
<sequence>MEMEMKMAMGLVTTLEKATLMSKQLFSKSTATATDSAKIYASLHAAHWQLSLILSHIAQPSANVTDGDDAPMEVADEEQKPVDGARQED</sequence>
<evidence type="ECO:0000313" key="2">
    <source>
        <dbReference type="EMBL" id="CAH1444949.1"/>
    </source>
</evidence>
<organism evidence="2 3">
    <name type="scientific">Lactuca virosa</name>
    <dbReference type="NCBI Taxonomy" id="75947"/>
    <lineage>
        <taxon>Eukaryota</taxon>
        <taxon>Viridiplantae</taxon>
        <taxon>Streptophyta</taxon>
        <taxon>Embryophyta</taxon>
        <taxon>Tracheophyta</taxon>
        <taxon>Spermatophyta</taxon>
        <taxon>Magnoliopsida</taxon>
        <taxon>eudicotyledons</taxon>
        <taxon>Gunneridae</taxon>
        <taxon>Pentapetalae</taxon>
        <taxon>asterids</taxon>
        <taxon>campanulids</taxon>
        <taxon>Asterales</taxon>
        <taxon>Asteraceae</taxon>
        <taxon>Cichorioideae</taxon>
        <taxon>Cichorieae</taxon>
        <taxon>Lactucinae</taxon>
        <taxon>Lactuca</taxon>
    </lineage>
</organism>
<name>A0AAU9P468_9ASTR</name>
<feature type="compositionally biased region" description="Basic and acidic residues" evidence="1">
    <location>
        <begin position="77"/>
        <end position="89"/>
    </location>
</feature>
<proteinExistence type="predicted"/>
<gene>
    <name evidence="2" type="ORF">LVIROSA_LOCUS30747</name>
</gene>
<feature type="region of interest" description="Disordered" evidence="1">
    <location>
        <begin position="61"/>
        <end position="89"/>
    </location>
</feature>
<dbReference type="PANTHER" id="PTHR37697:SF2">
    <property type="entry name" value="AP2-LIKE ETHYLENE-RESPONSIVE TRANSCRIPTION FACTOR SNZ"/>
    <property type="match status" value="1"/>
</dbReference>
<protein>
    <submittedName>
        <fullName evidence="2">Uncharacterized protein</fullName>
    </submittedName>
</protein>
<dbReference type="AlphaFoldDB" id="A0AAU9P468"/>
<feature type="compositionally biased region" description="Acidic residues" evidence="1">
    <location>
        <begin position="66"/>
        <end position="76"/>
    </location>
</feature>
<comment type="caution">
    <text evidence="2">The sequence shown here is derived from an EMBL/GenBank/DDBJ whole genome shotgun (WGS) entry which is preliminary data.</text>
</comment>
<dbReference type="PANTHER" id="PTHR37697">
    <property type="entry name" value="AP2-LIKE ETHYLENE-RESPONSIVE TRANSCRIPTION FACTOR SNZ"/>
    <property type="match status" value="1"/>
</dbReference>
<evidence type="ECO:0000256" key="1">
    <source>
        <dbReference type="SAM" id="MobiDB-lite"/>
    </source>
</evidence>
<reference evidence="2 3" key="1">
    <citation type="submission" date="2022-01" db="EMBL/GenBank/DDBJ databases">
        <authorList>
            <person name="Xiong W."/>
            <person name="Schranz E."/>
        </authorList>
    </citation>
    <scope>NUCLEOTIDE SEQUENCE [LARGE SCALE GENOMIC DNA]</scope>
</reference>
<dbReference type="Proteomes" id="UP001157418">
    <property type="component" value="Unassembled WGS sequence"/>
</dbReference>
<evidence type="ECO:0000313" key="3">
    <source>
        <dbReference type="Proteomes" id="UP001157418"/>
    </source>
</evidence>
<accession>A0AAU9P468</accession>